<dbReference type="RefSeq" id="WP_274153454.1">
    <property type="nucleotide sequence ID" value="NZ_CP117812.1"/>
</dbReference>
<dbReference type="EMBL" id="CP117812">
    <property type="protein sequence ID" value="WDE98583.1"/>
    <property type="molecule type" value="Genomic_DNA"/>
</dbReference>
<keyword evidence="1" id="KW-0732">Signal</keyword>
<dbReference type="Proteomes" id="UP001214250">
    <property type="component" value="Chromosome 2"/>
</dbReference>
<gene>
    <name evidence="2" type="ORF">PQO03_12110</name>
</gene>
<proteinExistence type="predicted"/>
<evidence type="ECO:0000256" key="1">
    <source>
        <dbReference type="SAM" id="SignalP"/>
    </source>
</evidence>
<reference evidence="2 3" key="1">
    <citation type="submission" date="2023-02" db="EMBL/GenBank/DDBJ databases">
        <title>Genome sequence of Lentisphaera profundi SAORIC-696.</title>
        <authorList>
            <person name="Kim e."/>
            <person name="Cho J.-C."/>
            <person name="Choi A."/>
            <person name="Kang I."/>
        </authorList>
    </citation>
    <scope>NUCLEOTIDE SEQUENCE [LARGE SCALE GENOMIC DNA]</scope>
    <source>
        <strain evidence="2 3">SAORIC-696</strain>
    </source>
</reference>
<sequence length="144" mass="16750">MKQLILLFLTLSITSFAGVQETYKQEQTKQNKMRTSLLNEHKDNNEELKAVNSQLSELHIKIFAIIDSAHPEFASLAKSQKWTEFNKYTKELIKSNKEFVALWKQREDGYQQQLLILAKLSPAFEQQMALTRKAKLATHKKVQI</sequence>
<feature type="signal peptide" evidence="1">
    <location>
        <begin position="1"/>
        <end position="17"/>
    </location>
</feature>
<evidence type="ECO:0000313" key="2">
    <source>
        <dbReference type="EMBL" id="WDE98583.1"/>
    </source>
</evidence>
<protein>
    <submittedName>
        <fullName evidence="2">Uncharacterized protein</fullName>
    </submittedName>
</protein>
<keyword evidence="3" id="KW-1185">Reference proteome</keyword>
<feature type="chain" id="PRO_5045072221" evidence="1">
    <location>
        <begin position="18"/>
        <end position="144"/>
    </location>
</feature>
<name>A0ABY7VWI0_9BACT</name>
<evidence type="ECO:0000313" key="3">
    <source>
        <dbReference type="Proteomes" id="UP001214250"/>
    </source>
</evidence>
<organism evidence="2 3">
    <name type="scientific">Lentisphaera profundi</name>
    <dbReference type="NCBI Taxonomy" id="1658616"/>
    <lineage>
        <taxon>Bacteria</taxon>
        <taxon>Pseudomonadati</taxon>
        <taxon>Lentisphaerota</taxon>
        <taxon>Lentisphaeria</taxon>
        <taxon>Lentisphaerales</taxon>
        <taxon>Lentisphaeraceae</taxon>
        <taxon>Lentisphaera</taxon>
    </lineage>
</organism>
<accession>A0ABY7VWI0</accession>